<reference evidence="1" key="1">
    <citation type="submission" date="2023-07" db="EMBL/GenBank/DDBJ databases">
        <title>Sorghum-associated microbial communities from plants grown in Nebraska, USA.</title>
        <authorList>
            <person name="Schachtman D."/>
        </authorList>
    </citation>
    <scope>NUCLEOTIDE SEQUENCE</scope>
    <source>
        <strain evidence="1">DS2795</strain>
    </source>
</reference>
<organism evidence="1 2">
    <name type="scientific">Variovorax boronicumulans</name>
    <dbReference type="NCBI Taxonomy" id="436515"/>
    <lineage>
        <taxon>Bacteria</taxon>
        <taxon>Pseudomonadati</taxon>
        <taxon>Pseudomonadota</taxon>
        <taxon>Betaproteobacteria</taxon>
        <taxon>Burkholderiales</taxon>
        <taxon>Comamonadaceae</taxon>
        <taxon>Variovorax</taxon>
    </lineage>
</organism>
<protein>
    <recommendedName>
        <fullName evidence="3">HEPN domain-containing protein</fullName>
    </recommendedName>
</protein>
<dbReference type="EMBL" id="JAUSRR010000003">
    <property type="protein sequence ID" value="MDP9923104.1"/>
    <property type="molecule type" value="Genomic_DNA"/>
</dbReference>
<evidence type="ECO:0008006" key="3">
    <source>
        <dbReference type="Google" id="ProtNLM"/>
    </source>
</evidence>
<accession>A0AAW8DUJ2</accession>
<gene>
    <name evidence="1" type="ORF">J2W25_002125</name>
</gene>
<dbReference type="RefSeq" id="WP_307636645.1">
    <property type="nucleotide sequence ID" value="NZ_JAUSRR010000003.1"/>
</dbReference>
<comment type="caution">
    <text evidence="1">The sequence shown here is derived from an EMBL/GenBank/DDBJ whole genome shotgun (WGS) entry which is preliminary data.</text>
</comment>
<dbReference type="Proteomes" id="UP001244295">
    <property type="component" value="Unassembled WGS sequence"/>
</dbReference>
<dbReference type="AlphaFoldDB" id="A0AAW8DUJ2"/>
<name>A0AAW8DUJ2_9BURK</name>
<evidence type="ECO:0000313" key="1">
    <source>
        <dbReference type="EMBL" id="MDP9923104.1"/>
    </source>
</evidence>
<proteinExistence type="predicted"/>
<sequence>MSDIVVGAIATEARSFTEAGRLCMGDRKHGSIPGPIGPGIVCMSFAVELWFKALGCLSNPSGDVPTGHDLAALFNGLSPDIQDALIARCGQPRAHFFNVLQEDARTFEVWRYAFEQEAIQAGSPDGLIVMGVHLLLTDTLPMVCDQVYEEFKPVTRKHAANTS</sequence>
<evidence type="ECO:0000313" key="2">
    <source>
        <dbReference type="Proteomes" id="UP001244295"/>
    </source>
</evidence>